<feature type="region of interest" description="Disordered" evidence="5">
    <location>
        <begin position="197"/>
        <end position="219"/>
    </location>
</feature>
<proteinExistence type="predicted"/>
<gene>
    <name evidence="7" type="ORF">PAXINDRAFT_171729</name>
</gene>
<keyword evidence="1" id="KW-0479">Metal-binding</keyword>
<evidence type="ECO:0000313" key="8">
    <source>
        <dbReference type="Proteomes" id="UP000053647"/>
    </source>
</evidence>
<dbReference type="InterPro" id="IPR018957">
    <property type="entry name" value="Znf_C3HC4_RING-type"/>
</dbReference>
<dbReference type="SUPFAM" id="SSF57850">
    <property type="entry name" value="RING/U-box"/>
    <property type="match status" value="1"/>
</dbReference>
<dbReference type="InterPro" id="IPR001841">
    <property type="entry name" value="Znf_RING"/>
</dbReference>
<dbReference type="SMART" id="SM00184">
    <property type="entry name" value="RING"/>
    <property type="match status" value="1"/>
</dbReference>
<dbReference type="PANTHER" id="PTHR45931:SF3">
    <property type="entry name" value="RING ZINC FINGER-CONTAINING PROTEIN"/>
    <property type="match status" value="1"/>
</dbReference>
<dbReference type="InterPro" id="IPR051834">
    <property type="entry name" value="RING_finger_E3_ligase"/>
</dbReference>
<name>A0A0C9SSS4_PAXIN</name>
<dbReference type="GO" id="GO:0061630">
    <property type="term" value="F:ubiquitin protein ligase activity"/>
    <property type="evidence" value="ECO:0007669"/>
    <property type="project" value="TreeGrafter"/>
</dbReference>
<keyword evidence="2 4" id="KW-0863">Zinc-finger</keyword>
<reference evidence="8" key="2">
    <citation type="submission" date="2015-01" db="EMBL/GenBank/DDBJ databases">
        <title>Evolutionary Origins and Diversification of the Mycorrhizal Mutualists.</title>
        <authorList>
            <consortium name="DOE Joint Genome Institute"/>
            <consortium name="Mycorrhizal Genomics Consortium"/>
            <person name="Kohler A."/>
            <person name="Kuo A."/>
            <person name="Nagy L.G."/>
            <person name="Floudas D."/>
            <person name="Copeland A."/>
            <person name="Barry K.W."/>
            <person name="Cichocki N."/>
            <person name="Veneault-Fourrey C."/>
            <person name="LaButti K."/>
            <person name="Lindquist E.A."/>
            <person name="Lipzen A."/>
            <person name="Lundell T."/>
            <person name="Morin E."/>
            <person name="Murat C."/>
            <person name="Riley R."/>
            <person name="Ohm R."/>
            <person name="Sun H."/>
            <person name="Tunlid A."/>
            <person name="Henrissat B."/>
            <person name="Grigoriev I.V."/>
            <person name="Hibbett D.S."/>
            <person name="Martin F."/>
        </authorList>
    </citation>
    <scope>NUCLEOTIDE SEQUENCE [LARGE SCALE GENOMIC DNA]</scope>
    <source>
        <strain evidence="8">ATCC 200175</strain>
    </source>
</reference>
<dbReference type="AlphaFoldDB" id="A0A0C9SSS4"/>
<evidence type="ECO:0000256" key="3">
    <source>
        <dbReference type="ARBA" id="ARBA00022833"/>
    </source>
</evidence>
<evidence type="ECO:0000259" key="6">
    <source>
        <dbReference type="PROSITE" id="PS50089"/>
    </source>
</evidence>
<feature type="domain" description="RING-type" evidence="6">
    <location>
        <begin position="50"/>
        <end position="118"/>
    </location>
</feature>
<protein>
    <recommendedName>
        <fullName evidence="6">RING-type domain-containing protein</fullName>
    </recommendedName>
</protein>
<dbReference type="PANTHER" id="PTHR45931">
    <property type="entry name" value="SI:CH211-59O9.10"/>
    <property type="match status" value="1"/>
</dbReference>
<organism evidence="7 8">
    <name type="scientific">Paxillus involutus ATCC 200175</name>
    <dbReference type="NCBI Taxonomy" id="664439"/>
    <lineage>
        <taxon>Eukaryota</taxon>
        <taxon>Fungi</taxon>
        <taxon>Dikarya</taxon>
        <taxon>Basidiomycota</taxon>
        <taxon>Agaricomycotina</taxon>
        <taxon>Agaricomycetes</taxon>
        <taxon>Agaricomycetidae</taxon>
        <taxon>Boletales</taxon>
        <taxon>Paxilineae</taxon>
        <taxon>Paxillaceae</taxon>
        <taxon>Paxillus</taxon>
    </lineage>
</organism>
<evidence type="ECO:0000256" key="2">
    <source>
        <dbReference type="ARBA" id="ARBA00022771"/>
    </source>
</evidence>
<reference evidence="7 8" key="1">
    <citation type="submission" date="2014-06" db="EMBL/GenBank/DDBJ databases">
        <authorList>
            <consortium name="DOE Joint Genome Institute"/>
            <person name="Kuo A."/>
            <person name="Kohler A."/>
            <person name="Nagy L.G."/>
            <person name="Floudas D."/>
            <person name="Copeland A."/>
            <person name="Barry K.W."/>
            <person name="Cichocki N."/>
            <person name="Veneault-Fourrey C."/>
            <person name="LaButti K."/>
            <person name="Lindquist E.A."/>
            <person name="Lipzen A."/>
            <person name="Lundell T."/>
            <person name="Morin E."/>
            <person name="Murat C."/>
            <person name="Sun H."/>
            <person name="Tunlid A."/>
            <person name="Henrissat B."/>
            <person name="Grigoriev I.V."/>
            <person name="Hibbett D.S."/>
            <person name="Martin F."/>
            <person name="Nordberg H.P."/>
            <person name="Cantor M.N."/>
            <person name="Hua S.X."/>
        </authorList>
    </citation>
    <scope>NUCLEOTIDE SEQUENCE [LARGE SCALE GENOMIC DNA]</scope>
    <source>
        <strain evidence="7 8">ATCC 200175</strain>
    </source>
</reference>
<evidence type="ECO:0000256" key="4">
    <source>
        <dbReference type="PROSITE-ProRule" id="PRU00175"/>
    </source>
</evidence>
<feature type="region of interest" description="Disordered" evidence="5">
    <location>
        <begin position="135"/>
        <end position="184"/>
    </location>
</feature>
<dbReference type="PROSITE" id="PS50089">
    <property type="entry name" value="ZF_RING_2"/>
    <property type="match status" value="1"/>
</dbReference>
<dbReference type="GO" id="GO:0006511">
    <property type="term" value="P:ubiquitin-dependent protein catabolic process"/>
    <property type="evidence" value="ECO:0007669"/>
    <property type="project" value="TreeGrafter"/>
</dbReference>
<dbReference type="InterPro" id="IPR013083">
    <property type="entry name" value="Znf_RING/FYVE/PHD"/>
</dbReference>
<accession>A0A0C9SSS4</accession>
<dbReference type="Proteomes" id="UP000053647">
    <property type="component" value="Unassembled WGS sequence"/>
</dbReference>
<dbReference type="Gene3D" id="3.30.40.10">
    <property type="entry name" value="Zinc/RING finger domain, C3HC4 (zinc finger)"/>
    <property type="match status" value="1"/>
</dbReference>
<keyword evidence="3" id="KW-0862">Zinc</keyword>
<evidence type="ECO:0000256" key="5">
    <source>
        <dbReference type="SAM" id="MobiDB-lite"/>
    </source>
</evidence>
<dbReference type="HOGENOM" id="CLU_1256406_0_0_1"/>
<feature type="compositionally biased region" description="Low complexity" evidence="5">
    <location>
        <begin position="138"/>
        <end position="150"/>
    </location>
</feature>
<feature type="compositionally biased region" description="Polar residues" evidence="5">
    <location>
        <begin position="210"/>
        <end position="219"/>
    </location>
</feature>
<dbReference type="Pfam" id="PF00097">
    <property type="entry name" value="zf-C3HC4"/>
    <property type="match status" value="1"/>
</dbReference>
<dbReference type="GO" id="GO:0005634">
    <property type="term" value="C:nucleus"/>
    <property type="evidence" value="ECO:0007669"/>
    <property type="project" value="TreeGrafter"/>
</dbReference>
<evidence type="ECO:0000313" key="7">
    <source>
        <dbReference type="EMBL" id="KIJ11479.1"/>
    </source>
</evidence>
<dbReference type="EMBL" id="KN819378">
    <property type="protein sequence ID" value="KIJ11479.1"/>
    <property type="molecule type" value="Genomic_DNA"/>
</dbReference>
<dbReference type="GO" id="GO:0008270">
    <property type="term" value="F:zinc ion binding"/>
    <property type="evidence" value="ECO:0007669"/>
    <property type="project" value="UniProtKB-KW"/>
</dbReference>
<evidence type="ECO:0000256" key="1">
    <source>
        <dbReference type="ARBA" id="ARBA00022723"/>
    </source>
</evidence>
<dbReference type="OrthoDB" id="2623028at2759"/>
<keyword evidence="8" id="KW-1185">Reference proteome</keyword>
<sequence>MPSRSELITLLPLVRYVPVSDTEHSTPSPPEGREASPLPNVYLEPHNACCDICDVDFDPPQTQDSSSTTPNTASDGLKQLPCSHVFHSTCIDRWLLPPDYDGSPEDIPSQFNKCPVCRADVIDMLNDRETRIYRKRTGSTVQSSSTTPSSLAEGPHLRSTSRETLPRGTPSLPRSAERTSNRGRLAFLSRIKEMWNSRPRLRRRKDRDVYTSQSIPSSI</sequence>